<dbReference type="InterPro" id="IPR001853">
    <property type="entry name" value="DSBA-like_thioredoxin_dom"/>
</dbReference>
<dbReference type="RefSeq" id="WP_338236423.1">
    <property type="nucleotide sequence ID" value="NZ_BQKE01000001.1"/>
</dbReference>
<dbReference type="GO" id="GO:0016853">
    <property type="term" value="F:isomerase activity"/>
    <property type="evidence" value="ECO:0007669"/>
    <property type="project" value="UniProtKB-KW"/>
</dbReference>
<dbReference type="GO" id="GO:0016491">
    <property type="term" value="F:oxidoreductase activity"/>
    <property type="evidence" value="ECO:0007669"/>
    <property type="project" value="InterPro"/>
</dbReference>
<dbReference type="Proteomes" id="UP001310022">
    <property type="component" value="Unassembled WGS sequence"/>
</dbReference>
<protein>
    <submittedName>
        <fullName evidence="2">2-hydroxychromene-2-carboxylate isomerase</fullName>
    </submittedName>
</protein>
<evidence type="ECO:0000313" key="2">
    <source>
        <dbReference type="EMBL" id="GJM60726.1"/>
    </source>
</evidence>
<feature type="domain" description="DSBA-like thioredoxin" evidence="1">
    <location>
        <begin position="6"/>
        <end position="204"/>
    </location>
</feature>
<accession>A0AAN4VVI5</accession>
<dbReference type="AlphaFoldDB" id="A0AAN4VVI5"/>
<keyword evidence="2" id="KW-0413">Isomerase</keyword>
<dbReference type="PANTHER" id="PTHR13887">
    <property type="entry name" value="GLUTATHIONE S-TRANSFERASE KAPPA"/>
    <property type="match status" value="1"/>
</dbReference>
<keyword evidence="3" id="KW-1185">Reference proteome</keyword>
<proteinExistence type="predicted"/>
<gene>
    <name evidence="2" type="ORF">PEDI_12780</name>
</gene>
<dbReference type="InterPro" id="IPR036249">
    <property type="entry name" value="Thioredoxin-like_sf"/>
</dbReference>
<name>A0AAN4VVI5_9BACT</name>
<dbReference type="CDD" id="cd03024">
    <property type="entry name" value="DsbA_FrnE"/>
    <property type="match status" value="1"/>
</dbReference>
<evidence type="ECO:0000313" key="3">
    <source>
        <dbReference type="Proteomes" id="UP001310022"/>
    </source>
</evidence>
<dbReference type="Pfam" id="PF01323">
    <property type="entry name" value="DSBA"/>
    <property type="match status" value="1"/>
</dbReference>
<organism evidence="2 3">
    <name type="scientific">Persicobacter diffluens</name>
    <dbReference type="NCBI Taxonomy" id="981"/>
    <lineage>
        <taxon>Bacteria</taxon>
        <taxon>Pseudomonadati</taxon>
        <taxon>Bacteroidota</taxon>
        <taxon>Cytophagia</taxon>
        <taxon>Cytophagales</taxon>
        <taxon>Persicobacteraceae</taxon>
        <taxon>Persicobacter</taxon>
    </lineage>
</organism>
<comment type="caution">
    <text evidence="2">The sequence shown here is derived from an EMBL/GenBank/DDBJ whole genome shotgun (WGS) entry which is preliminary data.</text>
</comment>
<dbReference type="SUPFAM" id="SSF52833">
    <property type="entry name" value="Thioredoxin-like"/>
    <property type="match status" value="1"/>
</dbReference>
<dbReference type="PANTHER" id="PTHR13887:SF41">
    <property type="entry name" value="THIOREDOXIN SUPERFAMILY PROTEIN"/>
    <property type="match status" value="1"/>
</dbReference>
<dbReference type="EMBL" id="BQKE01000001">
    <property type="protein sequence ID" value="GJM60726.1"/>
    <property type="molecule type" value="Genomic_DNA"/>
</dbReference>
<dbReference type="Gene3D" id="3.40.30.10">
    <property type="entry name" value="Glutaredoxin"/>
    <property type="match status" value="1"/>
</dbReference>
<sequence length="224" mass="25254">MKKLKIEIVSDVVCPWCYIGVSRLEKALKSSGNVKAEISWRPFQLHPEIQAGNQEHYETFLGNKYQQDPKPMIAQMEAVAQQEGVNMNFSKVKNVPNTLQAHRLMHFARMEGKDDALSRILFQAYFEMGADVENLKTLAQYGEQAGMSKLKLEEFLQTDHGMQEVNREEAAFRAEGIAAVPTFIINDQFMIQGAQTPENWSNAFQQIENHSKDDGACCGSDGCC</sequence>
<evidence type="ECO:0000259" key="1">
    <source>
        <dbReference type="Pfam" id="PF01323"/>
    </source>
</evidence>
<reference evidence="2 3" key="1">
    <citation type="submission" date="2021-12" db="EMBL/GenBank/DDBJ databases">
        <title>Genome sequencing of bacteria with rrn-lacking chromosome and rrn-plasmid.</title>
        <authorList>
            <person name="Anda M."/>
            <person name="Iwasaki W."/>
        </authorList>
    </citation>
    <scope>NUCLEOTIDE SEQUENCE [LARGE SCALE GENOMIC DNA]</scope>
    <source>
        <strain evidence="2 3">NBRC 15940</strain>
    </source>
</reference>